<reference evidence="1 2" key="1">
    <citation type="journal article" date="2007" name="Appl. Environ. Microbiol.">
        <title>Isolation of key methanogens for global methane emission from rice paddy fields: a novel isolate affiliated with the clone cluster rice cluster I.</title>
        <authorList>
            <person name="Sakai S."/>
            <person name="Imachi H."/>
            <person name="Sekiguchi Y."/>
            <person name="Ohashi A."/>
            <person name="Harada H."/>
            <person name="Kamagata Y."/>
        </authorList>
    </citation>
    <scope>NUCLEOTIDE SEQUENCE [LARGE SCALE GENOMIC DNA]</scope>
    <source>
        <strain evidence="2">DSM 17711 / JCM 13418 / NBRC 101707 / SANAE</strain>
    </source>
</reference>
<proteinExistence type="predicted"/>
<dbReference type="eggNOG" id="arCOG13215">
    <property type="taxonomic scope" value="Archaea"/>
</dbReference>
<reference evidence="2" key="3">
    <citation type="journal article" date="2011" name="PLoS ONE">
        <title>Genome sequence of a mesophilic hydrogenotrophic methanogen Methanocella paludicola, the first cultivated representative of the order Methanocellales.</title>
        <authorList>
            <person name="Sakai S."/>
            <person name="Takaki Y."/>
            <person name="Shimamura S."/>
            <person name="Sekine M."/>
            <person name="Tajima T."/>
            <person name="Kosugi H."/>
            <person name="Ichikawa N."/>
            <person name="Tasumi E."/>
            <person name="Hiraki A.T."/>
            <person name="Shimizu A."/>
            <person name="Kato Y."/>
            <person name="Nishiko R."/>
            <person name="Mori K."/>
            <person name="Fujita N."/>
            <person name="Imachi H."/>
            <person name="Takai K."/>
        </authorList>
    </citation>
    <scope>NUCLEOTIDE SEQUENCE [LARGE SCALE GENOMIC DNA]</scope>
    <source>
        <strain evidence="2">DSM 17711 / JCM 13418 / NBRC 101707 / SANAE</strain>
    </source>
</reference>
<sequence>MITMAKEGCSCGINMSDLAMGTPYKDLGFRKVVCAKCGKEFFTDIKGKTMCFECEKCP</sequence>
<dbReference type="Proteomes" id="UP000001882">
    <property type="component" value="Chromosome"/>
</dbReference>
<accession>D1YWC5</accession>
<evidence type="ECO:0000313" key="2">
    <source>
        <dbReference type="Proteomes" id="UP000001882"/>
    </source>
</evidence>
<dbReference type="AlphaFoldDB" id="D1YWC5"/>
<dbReference type="InParanoid" id="D1YWC5"/>
<evidence type="ECO:0000313" key="1">
    <source>
        <dbReference type="EMBL" id="BAI60747.1"/>
    </source>
</evidence>
<dbReference type="STRING" id="304371.MCP_0675"/>
<protein>
    <submittedName>
        <fullName evidence="1">Uncharacterized protein</fullName>
    </submittedName>
</protein>
<dbReference type="EMBL" id="AP011532">
    <property type="protein sequence ID" value="BAI60747.1"/>
    <property type="molecule type" value="Genomic_DNA"/>
</dbReference>
<dbReference type="KEGG" id="mpd:MCP_0675"/>
<reference evidence="1 2" key="2">
    <citation type="journal article" date="2008" name="Int. J. Syst. Evol. Microbiol.">
        <title>Methanocella paludicola gen. nov., sp. nov., a methane-producing archaeon, the first isolate of the lineage 'Rice Cluster I', and proposal of the new archaeal order Methanocellales ord. nov.</title>
        <authorList>
            <person name="Sakai S."/>
            <person name="Imachi H."/>
            <person name="Hanada S."/>
            <person name="Ohashi A."/>
            <person name="Harada H."/>
            <person name="Kamagata Y."/>
        </authorList>
    </citation>
    <scope>NUCLEOTIDE SEQUENCE [LARGE SCALE GENOMIC DNA]</scope>
    <source>
        <strain evidence="2">DSM 17711 / JCM 13418 / NBRC 101707 / SANAE</strain>
    </source>
</reference>
<organism evidence="1 2">
    <name type="scientific">Methanocella paludicola (strain DSM 17711 / JCM 13418 / NBRC 101707 / SANAE)</name>
    <dbReference type="NCBI Taxonomy" id="304371"/>
    <lineage>
        <taxon>Archaea</taxon>
        <taxon>Methanobacteriati</taxon>
        <taxon>Methanobacteriota</taxon>
        <taxon>Stenosarchaea group</taxon>
        <taxon>Methanomicrobia</taxon>
        <taxon>Methanocellales</taxon>
        <taxon>Methanocellaceae</taxon>
        <taxon>Methanocella</taxon>
    </lineage>
</organism>
<keyword evidence="2" id="KW-1185">Reference proteome</keyword>
<gene>
    <name evidence="1" type="ordered locus">MCP_0675</name>
</gene>
<name>D1YWC5_METPS</name>